<dbReference type="GO" id="GO:0005739">
    <property type="term" value="C:mitochondrion"/>
    <property type="evidence" value="ECO:0007669"/>
    <property type="project" value="UniProtKB-SubCell"/>
</dbReference>
<dbReference type="InterPro" id="IPR016164">
    <property type="entry name" value="FAD-linked_Oxase-like_C"/>
</dbReference>
<dbReference type="GO" id="GO:0004458">
    <property type="term" value="F:D-lactate dehydrogenase (cytochrome) activity"/>
    <property type="evidence" value="ECO:0007669"/>
    <property type="project" value="UniProtKB-EC"/>
</dbReference>
<evidence type="ECO:0000313" key="16">
    <source>
        <dbReference type="Proteomes" id="UP000694844"/>
    </source>
</evidence>
<comment type="subcellular location">
    <subcellularLocation>
        <location evidence="2">Mitochondrion</location>
    </subcellularLocation>
</comment>
<dbReference type="FunFam" id="3.30.70.2740:FF:000001">
    <property type="entry name" value="D-lactate dehydrogenase mitochondrial"/>
    <property type="match status" value="1"/>
</dbReference>
<keyword evidence="16" id="KW-1185">Reference proteome</keyword>
<evidence type="ECO:0000256" key="14">
    <source>
        <dbReference type="ARBA" id="ARBA00072812"/>
    </source>
</evidence>
<keyword evidence="6" id="KW-0809">Transit peptide</keyword>
<keyword evidence="5" id="KW-0274">FAD</keyword>
<dbReference type="GO" id="GO:0008720">
    <property type="term" value="F:D-lactate dehydrogenase (NAD+) activity"/>
    <property type="evidence" value="ECO:0007669"/>
    <property type="project" value="TreeGrafter"/>
</dbReference>
<comment type="similarity">
    <text evidence="3">Belongs to the FAD-binding oxidoreductase/transferase type 4 family.</text>
</comment>
<feature type="domain" description="FAD-binding PCMH-type" evidence="15">
    <location>
        <begin position="69"/>
        <end position="250"/>
    </location>
</feature>
<dbReference type="InterPro" id="IPR016166">
    <property type="entry name" value="FAD-bd_PCMH"/>
</dbReference>
<dbReference type="GeneID" id="111136227"/>
<dbReference type="Pfam" id="PF01565">
    <property type="entry name" value="FAD_binding_4"/>
    <property type="match status" value="1"/>
</dbReference>
<dbReference type="GO" id="GO:1903457">
    <property type="term" value="P:lactate catabolic process"/>
    <property type="evidence" value="ECO:0007669"/>
    <property type="project" value="TreeGrafter"/>
</dbReference>
<sequence length="494" mass="53766">MFRGRLNHVILAAARYPHRLNELHTAQAAQKIVPLTDSLVQNLQKIVGDKNVSEAMAIREQHGKDESYHACAPPQVVAFAESVEQVSGVAKLCNEHRVPLVPFGSGTGLEGGINAIRGGICLDLMKMDKILAVHPEDFDCQVESGVTRKTLNNYLRDTGLWFPIDPGADASLCGMCSTSASGTNAVRYGTMRENVMNMEVVLADGRVIHTAGKDRRTKKTSAGYNLTNLFVGSEGTLGIITKATLRLHGIPEASVSAVCSFESIQEAVDTTVQVLQCGIPMARIEFLDEVSIDACNKYSKMNMKVAPSLFLEFSGSPKSLDDNAEIVGEIVKMNGGSDFKWATDVDERNLLWKTRHDILYACMALRPGCKPYSTDVCVPVSNLPRVVVESKKYIDEAGVVGAYILGHVGDGNFHILFIMDHTNSNEVHTVLDISKRVALLAQELNGTCTGEHGIGLGKRELLIREIGESGIEVMQQLKQTLDPNGILNPGKVFF</sequence>
<evidence type="ECO:0000256" key="6">
    <source>
        <dbReference type="ARBA" id="ARBA00022946"/>
    </source>
</evidence>
<name>A0A8B8ERR3_CRAVI</name>
<evidence type="ECO:0000259" key="15">
    <source>
        <dbReference type="PROSITE" id="PS51387"/>
    </source>
</evidence>
<evidence type="ECO:0000313" key="17">
    <source>
        <dbReference type="RefSeq" id="XP_022342640.1"/>
    </source>
</evidence>
<dbReference type="InterPro" id="IPR016171">
    <property type="entry name" value="Vanillyl_alc_oxidase_C-sub2"/>
</dbReference>
<evidence type="ECO:0000256" key="3">
    <source>
        <dbReference type="ARBA" id="ARBA00008000"/>
    </source>
</evidence>
<dbReference type="FunFam" id="3.30.465.10:FF:000030">
    <property type="entry name" value="probable D-lactate dehydrogenase, mitochondrial"/>
    <property type="match status" value="1"/>
</dbReference>
<dbReference type="PROSITE" id="PS51387">
    <property type="entry name" value="FAD_PCMH"/>
    <property type="match status" value="1"/>
</dbReference>
<dbReference type="Gene3D" id="3.30.70.2740">
    <property type="match status" value="1"/>
</dbReference>
<evidence type="ECO:0000256" key="8">
    <source>
        <dbReference type="ARBA" id="ARBA00023002"/>
    </source>
</evidence>
<dbReference type="FunFam" id="3.30.43.10:FF:000010">
    <property type="entry name" value="probable D-lactate dehydrogenase, mitochondrial"/>
    <property type="match status" value="1"/>
</dbReference>
<dbReference type="InterPro" id="IPR036318">
    <property type="entry name" value="FAD-bd_PCMH-like_sf"/>
</dbReference>
<keyword evidence="8" id="KW-0560">Oxidoreductase</keyword>
<dbReference type="PANTHER" id="PTHR11748">
    <property type="entry name" value="D-LACTATE DEHYDROGENASE"/>
    <property type="match status" value="1"/>
</dbReference>
<evidence type="ECO:0000256" key="9">
    <source>
        <dbReference type="ARBA" id="ARBA00023128"/>
    </source>
</evidence>
<proteinExistence type="inferred from homology"/>
<keyword evidence="7" id="KW-0007">Acetylation</keyword>
<dbReference type="PANTHER" id="PTHR11748:SF111">
    <property type="entry name" value="D-LACTATE DEHYDROGENASE, MITOCHONDRIAL-RELATED"/>
    <property type="match status" value="1"/>
</dbReference>
<dbReference type="GO" id="GO:0071949">
    <property type="term" value="F:FAD binding"/>
    <property type="evidence" value="ECO:0007669"/>
    <property type="project" value="InterPro"/>
</dbReference>
<comment type="catalytic activity">
    <reaction evidence="11">
        <text>(R)-lactate + 2 Fe(III)-[cytochrome c] = 2 Fe(II)-[cytochrome c] + pyruvate + 2 H(+)</text>
        <dbReference type="Rhea" id="RHEA:13521"/>
        <dbReference type="Rhea" id="RHEA-COMP:10350"/>
        <dbReference type="Rhea" id="RHEA-COMP:14399"/>
        <dbReference type="ChEBI" id="CHEBI:15361"/>
        <dbReference type="ChEBI" id="CHEBI:15378"/>
        <dbReference type="ChEBI" id="CHEBI:16004"/>
        <dbReference type="ChEBI" id="CHEBI:29033"/>
        <dbReference type="ChEBI" id="CHEBI:29034"/>
        <dbReference type="EC" id="1.1.2.4"/>
    </reaction>
    <physiologicalReaction direction="left-to-right" evidence="11">
        <dbReference type="Rhea" id="RHEA:13522"/>
    </physiologicalReaction>
</comment>
<dbReference type="InterPro" id="IPR016169">
    <property type="entry name" value="FAD-bd_PCMH_sub2"/>
</dbReference>
<keyword evidence="4" id="KW-0285">Flavoprotein</keyword>
<comment type="subunit">
    <text evidence="13">Interacts with CSRP3.</text>
</comment>
<dbReference type="OrthoDB" id="5332616at2759"/>
<dbReference type="SUPFAM" id="SSF56176">
    <property type="entry name" value="FAD-binding/transporter-associated domain-like"/>
    <property type="match status" value="1"/>
</dbReference>
<evidence type="ECO:0000256" key="5">
    <source>
        <dbReference type="ARBA" id="ARBA00022827"/>
    </source>
</evidence>
<evidence type="ECO:0000256" key="12">
    <source>
        <dbReference type="ARBA" id="ARBA00053432"/>
    </source>
</evidence>
<gene>
    <name evidence="17" type="primary">LOC111136227</name>
</gene>
<dbReference type="KEGG" id="cvn:111136227"/>
<evidence type="ECO:0000256" key="11">
    <source>
        <dbReference type="ARBA" id="ARBA00051477"/>
    </source>
</evidence>
<evidence type="ECO:0000256" key="2">
    <source>
        <dbReference type="ARBA" id="ARBA00004173"/>
    </source>
</evidence>
<accession>A0A8B8ERR3</accession>
<dbReference type="EC" id="1.1.2.4" evidence="10"/>
<keyword evidence="9" id="KW-0496">Mitochondrion</keyword>
<dbReference type="SUPFAM" id="SSF55103">
    <property type="entry name" value="FAD-linked oxidases, C-terminal domain"/>
    <property type="match status" value="1"/>
</dbReference>
<dbReference type="Proteomes" id="UP000694844">
    <property type="component" value="Chromosome 5"/>
</dbReference>
<organism evidence="16 17">
    <name type="scientific">Crassostrea virginica</name>
    <name type="common">Eastern oyster</name>
    <dbReference type="NCBI Taxonomy" id="6565"/>
    <lineage>
        <taxon>Eukaryota</taxon>
        <taxon>Metazoa</taxon>
        <taxon>Spiralia</taxon>
        <taxon>Lophotrochozoa</taxon>
        <taxon>Mollusca</taxon>
        <taxon>Bivalvia</taxon>
        <taxon>Autobranchia</taxon>
        <taxon>Pteriomorphia</taxon>
        <taxon>Ostreida</taxon>
        <taxon>Ostreoidea</taxon>
        <taxon>Ostreidae</taxon>
        <taxon>Crassostrea</taxon>
    </lineage>
</organism>
<dbReference type="InterPro" id="IPR004113">
    <property type="entry name" value="FAD-bd_oxidored_4_C"/>
</dbReference>
<protein>
    <recommendedName>
        <fullName evidence="14">Probable D-lactate dehydrogenase, mitochondrial</fullName>
        <ecNumber evidence="10">1.1.2.4</ecNumber>
    </recommendedName>
</protein>
<evidence type="ECO:0000256" key="7">
    <source>
        <dbReference type="ARBA" id="ARBA00022990"/>
    </source>
</evidence>
<comment type="function">
    <text evidence="12">Involved in D-lactate, but not L-lactate catabolic process.</text>
</comment>
<evidence type="ECO:0000256" key="13">
    <source>
        <dbReference type="ARBA" id="ARBA00063083"/>
    </source>
</evidence>
<dbReference type="InterPro" id="IPR006094">
    <property type="entry name" value="Oxid_FAD_bind_N"/>
</dbReference>
<evidence type="ECO:0000256" key="10">
    <source>
        <dbReference type="ARBA" id="ARBA00038897"/>
    </source>
</evidence>
<reference evidence="17" key="1">
    <citation type="submission" date="2025-08" db="UniProtKB">
        <authorList>
            <consortium name="RefSeq"/>
        </authorList>
    </citation>
    <scope>IDENTIFICATION</scope>
    <source>
        <tissue evidence="17">Whole sample</tissue>
    </source>
</reference>
<comment type="cofactor">
    <cofactor evidence="1">
        <name>FAD</name>
        <dbReference type="ChEBI" id="CHEBI:57692"/>
    </cofactor>
</comment>
<evidence type="ECO:0000256" key="4">
    <source>
        <dbReference type="ARBA" id="ARBA00022630"/>
    </source>
</evidence>
<evidence type="ECO:0000256" key="1">
    <source>
        <dbReference type="ARBA" id="ARBA00001974"/>
    </source>
</evidence>
<dbReference type="Gene3D" id="3.30.465.10">
    <property type="match status" value="1"/>
</dbReference>
<dbReference type="RefSeq" id="XP_022342640.1">
    <property type="nucleotide sequence ID" value="XM_022486932.1"/>
</dbReference>
<dbReference type="FunFam" id="1.10.45.10:FF:000001">
    <property type="entry name" value="D-lactate dehydrogenase mitochondrial"/>
    <property type="match status" value="1"/>
</dbReference>
<dbReference type="AlphaFoldDB" id="A0A8B8ERR3"/>
<dbReference type="Pfam" id="PF02913">
    <property type="entry name" value="FAD-oxidase_C"/>
    <property type="match status" value="1"/>
</dbReference>
<dbReference type="Gene3D" id="1.10.45.10">
    <property type="entry name" value="Vanillyl-alcohol Oxidase, Chain A, domain 4"/>
    <property type="match status" value="1"/>
</dbReference>